<dbReference type="Proteomes" id="UP000193355">
    <property type="component" value="Unassembled WGS sequence"/>
</dbReference>
<gene>
    <name evidence="1" type="ORF">SAMN06275492_12015</name>
</gene>
<accession>A0A1X7K2L8</accession>
<name>A0A1X7K2L8_9BACT</name>
<sequence length="58" mass="6370">MLARYISAAFLWVRDIPSPTIKKTYLAVCADAPAANIITRTKAAMNLVADLVDLDKFT</sequence>
<dbReference type="AlphaFoldDB" id="A0A1X7K2L8"/>
<evidence type="ECO:0000313" key="1">
    <source>
        <dbReference type="EMBL" id="SMG34924.1"/>
    </source>
</evidence>
<reference evidence="2" key="1">
    <citation type="submission" date="2017-04" db="EMBL/GenBank/DDBJ databases">
        <authorList>
            <person name="Varghese N."/>
            <person name="Submissions S."/>
        </authorList>
    </citation>
    <scope>NUCLEOTIDE SEQUENCE [LARGE SCALE GENOMIC DNA]</scope>
    <source>
        <strain evidence="2">USBA 82</strain>
    </source>
</reference>
<dbReference type="EMBL" id="FXBB01000020">
    <property type="protein sequence ID" value="SMG34924.1"/>
    <property type="molecule type" value="Genomic_DNA"/>
</dbReference>
<dbReference type="STRING" id="561720.SAMN06275492_12015"/>
<organism evidence="1 2">
    <name type="scientific">Dethiosulfovibrio salsuginis</name>
    <dbReference type="NCBI Taxonomy" id="561720"/>
    <lineage>
        <taxon>Bacteria</taxon>
        <taxon>Thermotogati</taxon>
        <taxon>Synergistota</taxon>
        <taxon>Synergistia</taxon>
        <taxon>Synergistales</taxon>
        <taxon>Dethiosulfovibrionaceae</taxon>
        <taxon>Dethiosulfovibrio</taxon>
    </lineage>
</organism>
<evidence type="ECO:0000313" key="2">
    <source>
        <dbReference type="Proteomes" id="UP000193355"/>
    </source>
</evidence>
<proteinExistence type="predicted"/>
<protein>
    <submittedName>
        <fullName evidence="1">Uncharacterized protein</fullName>
    </submittedName>
</protein>
<dbReference type="RefSeq" id="WP_200806653.1">
    <property type="nucleotide sequence ID" value="NZ_FXBB01000020.1"/>
</dbReference>
<keyword evidence="2" id="KW-1185">Reference proteome</keyword>